<evidence type="ECO:0000256" key="3">
    <source>
        <dbReference type="ARBA" id="ARBA00013184"/>
    </source>
</evidence>
<dbReference type="EC" id="2.3.1.48" evidence="3"/>
<dbReference type="GO" id="GO:0008270">
    <property type="term" value="F:zinc ion binding"/>
    <property type="evidence" value="ECO:0007669"/>
    <property type="project" value="UniProtKB-KW"/>
</dbReference>
<evidence type="ECO:0000256" key="2">
    <source>
        <dbReference type="ARBA" id="ARBA00010107"/>
    </source>
</evidence>
<dbReference type="Pfam" id="PF11717">
    <property type="entry name" value="Tudor-knot"/>
    <property type="match status" value="1"/>
</dbReference>
<evidence type="ECO:0000313" key="16">
    <source>
        <dbReference type="EMBL" id="TFK28366.1"/>
    </source>
</evidence>
<dbReference type="GO" id="GO:0046972">
    <property type="term" value="F:histone H4K16 acetyltransferase activity"/>
    <property type="evidence" value="ECO:0007669"/>
    <property type="project" value="TreeGrafter"/>
</dbReference>
<dbReference type="SUPFAM" id="SSF54160">
    <property type="entry name" value="Chromo domain-like"/>
    <property type="match status" value="1"/>
</dbReference>
<keyword evidence="10" id="KW-0804">Transcription</keyword>
<keyword evidence="4 16" id="KW-0808">Transferase</keyword>
<evidence type="ECO:0000313" key="17">
    <source>
        <dbReference type="Proteomes" id="UP000307440"/>
    </source>
</evidence>
<feature type="region of interest" description="Disordered" evidence="14">
    <location>
        <begin position="71"/>
        <end position="179"/>
    </location>
</feature>
<keyword evidence="5" id="KW-0479">Metal-binding</keyword>
<dbReference type="GO" id="GO:0035267">
    <property type="term" value="C:NuA4 histone acetyltransferase complex"/>
    <property type="evidence" value="ECO:0007669"/>
    <property type="project" value="TreeGrafter"/>
</dbReference>
<dbReference type="Gene3D" id="2.30.30.140">
    <property type="match status" value="1"/>
</dbReference>
<feature type="region of interest" description="Disordered" evidence="14">
    <location>
        <begin position="212"/>
        <end position="248"/>
    </location>
</feature>
<protein>
    <recommendedName>
        <fullName evidence="3">histone acetyltransferase</fullName>
        <ecNumber evidence="3">2.3.1.48</ecNumber>
    </recommendedName>
</protein>
<sequence length="608" mass="67787">MPRTSTTPTAHAAALPNVDPLICVITKDGAEVRAHILETNSDKDECLVHYLDTDKAMDEWVSSNRCQLVETPLPSAERPEVAAAAGKKRKRGPGRPPSFSPRHTQGLNGTSTPDSEVSSTSGSSSLRRRRNSDATANANGRDVLMADLPEPPASGATAATAQEDVQMPDEDSFEQRRKKTSKLERNFDYVYSGNHKIKTWYFSPYPLDDLEEINPTNGSSSRTDKPPGITRAPGRQHNKTSDLFSGLHRHQGPGNELPSLFVCAFCFKYFSEAHSWEIHQKGCTVAEPPGKVVYARGAHIIREIDGAVAKLYCQNLSLFGKLFIDVKTLYFDTDNFLFYVLTDAAPAGRDSMVGFFSKEKQSFDDYNLACIVTLPQHQRKGFGMLMIEFSYELSRREDKLGTPERPLSDLGLRSYLAYWVATLIRFFRHVLSAVPPTVSGFKVENTISLRNKGQFPDLRSRIPGELIWEESDVKKRAGMRVNWTFLDYLQDETFTKERLLETTLNPDGSATTHVLVHCTLADIARASNLRADDAAFALNECGLLMKRIGGTEGEDDDTIVITRELVEKVALERTVKPPCMDLKFSCPTPDELIASRNWEAVAQSVLRQ</sequence>
<dbReference type="Pfam" id="PF01853">
    <property type="entry name" value="MOZ_SAS"/>
    <property type="match status" value="1"/>
</dbReference>
<organism evidence="16 17">
    <name type="scientific">Coprinopsis marcescibilis</name>
    <name type="common">Agaric fungus</name>
    <name type="synonym">Psathyrella marcescibilis</name>
    <dbReference type="NCBI Taxonomy" id="230819"/>
    <lineage>
        <taxon>Eukaryota</taxon>
        <taxon>Fungi</taxon>
        <taxon>Dikarya</taxon>
        <taxon>Basidiomycota</taxon>
        <taxon>Agaricomycotina</taxon>
        <taxon>Agaricomycetes</taxon>
        <taxon>Agaricomycetidae</taxon>
        <taxon>Agaricales</taxon>
        <taxon>Agaricineae</taxon>
        <taxon>Psathyrellaceae</taxon>
        <taxon>Coprinopsis</taxon>
    </lineage>
</organism>
<keyword evidence="8" id="KW-0007">Acetylation</keyword>
<dbReference type="InterPro" id="IPR016181">
    <property type="entry name" value="Acyl_CoA_acyltransferase"/>
</dbReference>
<feature type="compositionally biased region" description="Low complexity" evidence="14">
    <location>
        <begin position="110"/>
        <end position="125"/>
    </location>
</feature>
<keyword evidence="17" id="KW-1185">Reference proteome</keyword>
<accession>A0A5C3L8H4</accession>
<dbReference type="OrthoDB" id="787137at2759"/>
<feature type="domain" description="MYST-type HAT" evidence="15">
    <location>
        <begin position="182"/>
        <end position="589"/>
    </location>
</feature>
<dbReference type="InterPro" id="IPR002717">
    <property type="entry name" value="HAT_MYST-type"/>
</dbReference>
<dbReference type="Gene3D" id="1.10.10.10">
    <property type="entry name" value="Winged helix-like DNA-binding domain superfamily/Winged helix DNA-binding domain"/>
    <property type="match status" value="1"/>
</dbReference>
<dbReference type="AlphaFoldDB" id="A0A5C3L8H4"/>
<evidence type="ECO:0000256" key="10">
    <source>
        <dbReference type="ARBA" id="ARBA00023163"/>
    </source>
</evidence>
<evidence type="ECO:0000256" key="4">
    <source>
        <dbReference type="ARBA" id="ARBA00022679"/>
    </source>
</evidence>
<dbReference type="SUPFAM" id="SSF55729">
    <property type="entry name" value="Acyl-CoA N-acyltransferases (Nat)"/>
    <property type="match status" value="1"/>
</dbReference>
<dbReference type="InterPro" id="IPR025995">
    <property type="entry name" value="Tudor-knot"/>
</dbReference>
<feature type="active site" description="Proton donor/acceptor" evidence="13">
    <location>
        <position position="404"/>
    </location>
</feature>
<comment type="similarity">
    <text evidence="2">Belongs to the MYST (SAS/MOZ) family.</text>
</comment>
<comment type="subcellular location">
    <subcellularLocation>
        <location evidence="1">Nucleus</location>
    </subcellularLocation>
</comment>
<evidence type="ECO:0000256" key="7">
    <source>
        <dbReference type="ARBA" id="ARBA00022833"/>
    </source>
</evidence>
<evidence type="ECO:0000259" key="15">
    <source>
        <dbReference type="PROSITE" id="PS51726"/>
    </source>
</evidence>
<dbReference type="InterPro" id="IPR050603">
    <property type="entry name" value="MYST_HAT"/>
</dbReference>
<dbReference type="STRING" id="230819.A0A5C3L8H4"/>
<dbReference type="InterPro" id="IPR016197">
    <property type="entry name" value="Chromo-like_dom_sf"/>
</dbReference>
<evidence type="ECO:0000256" key="14">
    <source>
        <dbReference type="SAM" id="MobiDB-lite"/>
    </source>
</evidence>
<name>A0A5C3L8H4_COPMA</name>
<dbReference type="PANTHER" id="PTHR10615:SF219">
    <property type="entry name" value="HISTONE ACETYLTRANSFERASE KAT5"/>
    <property type="match status" value="1"/>
</dbReference>
<evidence type="ECO:0000256" key="13">
    <source>
        <dbReference type="PIRSR" id="PIRSR602717-51"/>
    </source>
</evidence>
<keyword evidence="6" id="KW-0863">Zinc-finger</keyword>
<keyword evidence="7" id="KW-0862">Zinc</keyword>
<dbReference type="InterPro" id="IPR036388">
    <property type="entry name" value="WH-like_DNA-bd_sf"/>
</dbReference>
<evidence type="ECO:0000256" key="1">
    <source>
        <dbReference type="ARBA" id="ARBA00004123"/>
    </source>
</evidence>
<evidence type="ECO:0000256" key="9">
    <source>
        <dbReference type="ARBA" id="ARBA00023015"/>
    </source>
</evidence>
<evidence type="ECO:0000256" key="6">
    <source>
        <dbReference type="ARBA" id="ARBA00022771"/>
    </source>
</evidence>
<gene>
    <name evidence="16" type="ORF">FA15DRAFT_665333</name>
</gene>
<keyword evidence="9" id="KW-0805">Transcription regulation</keyword>
<reference evidence="16 17" key="1">
    <citation type="journal article" date="2019" name="Nat. Ecol. Evol.">
        <title>Megaphylogeny resolves global patterns of mushroom evolution.</title>
        <authorList>
            <person name="Varga T."/>
            <person name="Krizsan K."/>
            <person name="Foldi C."/>
            <person name="Dima B."/>
            <person name="Sanchez-Garcia M."/>
            <person name="Sanchez-Ramirez S."/>
            <person name="Szollosi G.J."/>
            <person name="Szarkandi J.G."/>
            <person name="Papp V."/>
            <person name="Albert L."/>
            <person name="Andreopoulos W."/>
            <person name="Angelini C."/>
            <person name="Antonin V."/>
            <person name="Barry K.W."/>
            <person name="Bougher N.L."/>
            <person name="Buchanan P."/>
            <person name="Buyck B."/>
            <person name="Bense V."/>
            <person name="Catcheside P."/>
            <person name="Chovatia M."/>
            <person name="Cooper J."/>
            <person name="Damon W."/>
            <person name="Desjardin D."/>
            <person name="Finy P."/>
            <person name="Geml J."/>
            <person name="Haridas S."/>
            <person name="Hughes K."/>
            <person name="Justo A."/>
            <person name="Karasinski D."/>
            <person name="Kautmanova I."/>
            <person name="Kiss B."/>
            <person name="Kocsube S."/>
            <person name="Kotiranta H."/>
            <person name="LaButti K.M."/>
            <person name="Lechner B.E."/>
            <person name="Liimatainen K."/>
            <person name="Lipzen A."/>
            <person name="Lukacs Z."/>
            <person name="Mihaltcheva S."/>
            <person name="Morgado L.N."/>
            <person name="Niskanen T."/>
            <person name="Noordeloos M.E."/>
            <person name="Ohm R.A."/>
            <person name="Ortiz-Santana B."/>
            <person name="Ovrebo C."/>
            <person name="Racz N."/>
            <person name="Riley R."/>
            <person name="Savchenko A."/>
            <person name="Shiryaev A."/>
            <person name="Soop K."/>
            <person name="Spirin V."/>
            <person name="Szebenyi C."/>
            <person name="Tomsovsky M."/>
            <person name="Tulloss R.E."/>
            <person name="Uehling J."/>
            <person name="Grigoriev I.V."/>
            <person name="Vagvolgyi C."/>
            <person name="Papp T."/>
            <person name="Martin F.M."/>
            <person name="Miettinen O."/>
            <person name="Hibbett D.S."/>
            <person name="Nagy L.G."/>
        </authorList>
    </citation>
    <scope>NUCLEOTIDE SEQUENCE [LARGE SCALE GENOMIC DNA]</scope>
    <source>
        <strain evidence="16 17">CBS 121175</strain>
    </source>
</reference>
<evidence type="ECO:0000256" key="11">
    <source>
        <dbReference type="ARBA" id="ARBA00023242"/>
    </source>
</evidence>
<evidence type="ECO:0000256" key="5">
    <source>
        <dbReference type="ARBA" id="ARBA00022723"/>
    </source>
</evidence>
<dbReference type="PROSITE" id="PS51726">
    <property type="entry name" value="MYST_HAT"/>
    <property type="match status" value="1"/>
</dbReference>
<dbReference type="PANTHER" id="PTHR10615">
    <property type="entry name" value="HISTONE ACETYLTRANSFERASE"/>
    <property type="match status" value="1"/>
</dbReference>
<keyword evidence="12 16" id="KW-0012">Acyltransferase</keyword>
<dbReference type="Proteomes" id="UP000307440">
    <property type="component" value="Unassembled WGS sequence"/>
</dbReference>
<dbReference type="Gene3D" id="3.30.60.60">
    <property type="entry name" value="N-acetyl transferase-like"/>
    <property type="match status" value="1"/>
</dbReference>
<dbReference type="EMBL" id="ML210156">
    <property type="protein sequence ID" value="TFK28366.1"/>
    <property type="molecule type" value="Genomic_DNA"/>
</dbReference>
<proteinExistence type="inferred from homology"/>
<dbReference type="Gene3D" id="3.40.630.30">
    <property type="match status" value="1"/>
</dbReference>
<dbReference type="GO" id="GO:0006355">
    <property type="term" value="P:regulation of DNA-templated transcription"/>
    <property type="evidence" value="ECO:0007669"/>
    <property type="project" value="InterPro"/>
</dbReference>
<evidence type="ECO:0000256" key="12">
    <source>
        <dbReference type="ARBA" id="ARBA00023315"/>
    </source>
</evidence>
<dbReference type="GO" id="GO:0005634">
    <property type="term" value="C:nucleus"/>
    <property type="evidence" value="ECO:0007669"/>
    <property type="project" value="UniProtKB-SubCell"/>
</dbReference>
<evidence type="ECO:0000256" key="8">
    <source>
        <dbReference type="ARBA" id="ARBA00022990"/>
    </source>
</evidence>
<keyword evidence="11" id="KW-0539">Nucleus</keyword>